<gene>
    <name evidence="4" type="ordered locus">Btus_2706</name>
</gene>
<keyword evidence="2" id="KW-0560">Oxidoreductase</keyword>
<proteinExistence type="inferred from homology"/>
<dbReference type="InterPro" id="IPR020843">
    <property type="entry name" value="ER"/>
</dbReference>
<dbReference type="GO" id="GO:0008270">
    <property type="term" value="F:zinc ion binding"/>
    <property type="evidence" value="ECO:0007669"/>
    <property type="project" value="InterPro"/>
</dbReference>
<dbReference type="InterPro" id="IPR013154">
    <property type="entry name" value="ADH-like_N"/>
</dbReference>
<accession>D5WUA3</accession>
<dbReference type="PANTHER" id="PTHR44013:SF1">
    <property type="entry name" value="ZINC-TYPE ALCOHOL DEHYDROGENASE-LIKE PROTEIN C16A3.02C"/>
    <property type="match status" value="1"/>
</dbReference>
<dbReference type="Pfam" id="PF00107">
    <property type="entry name" value="ADH_zinc_N"/>
    <property type="match status" value="1"/>
</dbReference>
<dbReference type="SUPFAM" id="SSF50129">
    <property type="entry name" value="GroES-like"/>
    <property type="match status" value="1"/>
</dbReference>
<sequence>MITMRAVALNPSGKLIDVELPRPAPTGKDLLVQVRAVSVNPVDAKQKANEGQLRVLGWDVAGVVEETGSDCTLFRPGDEVYYAGDITRPGGFSEYHLVDERLVGRKPQSLDFAQAAVLPLTSLTAWEGLFHRLGVKTDHDEPKAVLIVGAAGGVGSIATQLARWAGLTVIGTASRPESTAWVQHLGADHVVNHFEPLLPQFEALGLASVEYVFCLNEVDSNWDNMMDVLAPQGKLCTILPPMSPVNMRPLFDKSAAWCMEYMFTRPKYRTSDMEKHHQILMRVAEKVDAGEIRSTLHERMAPINAANLEKAFAKLRSGRTIGKIALESFE</sequence>
<dbReference type="GO" id="GO:0016491">
    <property type="term" value="F:oxidoreductase activity"/>
    <property type="evidence" value="ECO:0007669"/>
    <property type="project" value="UniProtKB-KW"/>
</dbReference>
<dbReference type="InterPro" id="IPR052733">
    <property type="entry name" value="Chloroplast_QOR"/>
</dbReference>
<dbReference type="CDD" id="cd08252">
    <property type="entry name" value="AL_MDR"/>
    <property type="match status" value="1"/>
</dbReference>
<evidence type="ECO:0000256" key="2">
    <source>
        <dbReference type="RuleBase" id="RU364000"/>
    </source>
</evidence>
<evidence type="ECO:0000256" key="1">
    <source>
        <dbReference type="ARBA" id="ARBA00010371"/>
    </source>
</evidence>
<dbReference type="HOGENOM" id="CLU_026673_3_0_9"/>
<dbReference type="AlphaFoldDB" id="D5WUA3"/>
<comment type="similarity">
    <text evidence="1 2">Belongs to the zinc-containing alcohol dehydrogenase family. Quinone oxidoreductase subfamily.</text>
</comment>
<keyword evidence="2" id="KW-0479">Metal-binding</keyword>
<dbReference type="InterPro" id="IPR036291">
    <property type="entry name" value="NAD(P)-bd_dom_sf"/>
</dbReference>
<dbReference type="Proteomes" id="UP000002368">
    <property type="component" value="Chromosome"/>
</dbReference>
<evidence type="ECO:0000313" key="4">
    <source>
        <dbReference type="EMBL" id="ADG07355.1"/>
    </source>
</evidence>
<dbReference type="RefSeq" id="WP_013076638.1">
    <property type="nucleotide sequence ID" value="NC_014098.1"/>
</dbReference>
<dbReference type="OrthoDB" id="9792162at2"/>
<name>D5WUA3_KYRT2</name>
<dbReference type="KEGG" id="bts:Btus_2706"/>
<protein>
    <recommendedName>
        <fullName evidence="2">Zinc-type alcohol dehydrogenase-like protein</fullName>
    </recommendedName>
</protein>
<dbReference type="STRING" id="562970.Btus_2706"/>
<dbReference type="Gene3D" id="3.90.180.10">
    <property type="entry name" value="Medium-chain alcohol dehydrogenases, catalytic domain"/>
    <property type="match status" value="1"/>
</dbReference>
<reference evidence="4 5" key="1">
    <citation type="journal article" date="2011" name="Stand. Genomic Sci.">
        <title>Complete genome sequence of the thermophilic, hydrogen-oxidizing Bacillus tusciae type strain (T2) and reclassification in the new genus, Kyrpidia gen. nov. as Kyrpidia tusciae comb. nov. and emendation of the family Alicyclobacillaceae da Costa and Rainey, 2010.</title>
        <authorList>
            <person name="Klenk H.P."/>
            <person name="Lapidus A."/>
            <person name="Chertkov O."/>
            <person name="Copeland A."/>
            <person name="Del Rio T.G."/>
            <person name="Nolan M."/>
            <person name="Lucas S."/>
            <person name="Chen F."/>
            <person name="Tice H."/>
            <person name="Cheng J.F."/>
            <person name="Han C."/>
            <person name="Bruce D."/>
            <person name="Goodwin L."/>
            <person name="Pitluck S."/>
            <person name="Pati A."/>
            <person name="Ivanova N."/>
            <person name="Mavromatis K."/>
            <person name="Daum C."/>
            <person name="Chen A."/>
            <person name="Palaniappan K."/>
            <person name="Chang Y.J."/>
            <person name="Land M."/>
            <person name="Hauser L."/>
            <person name="Jeffries C.D."/>
            <person name="Detter J.C."/>
            <person name="Rohde M."/>
            <person name="Abt B."/>
            <person name="Pukall R."/>
            <person name="Goker M."/>
            <person name="Bristow J."/>
            <person name="Markowitz V."/>
            <person name="Hugenholtz P."/>
            <person name="Eisen J.A."/>
        </authorList>
    </citation>
    <scope>NUCLEOTIDE SEQUENCE [LARGE SCALE GENOMIC DNA]</scope>
    <source>
        <strain evidence="4 5">DSM 2912</strain>
    </source>
</reference>
<dbReference type="EMBL" id="CP002017">
    <property type="protein sequence ID" value="ADG07355.1"/>
    <property type="molecule type" value="Genomic_DNA"/>
</dbReference>
<dbReference type="SMART" id="SM00829">
    <property type="entry name" value="PKS_ER"/>
    <property type="match status" value="1"/>
</dbReference>
<dbReference type="InterPro" id="IPR011032">
    <property type="entry name" value="GroES-like_sf"/>
</dbReference>
<keyword evidence="2" id="KW-0862">Zinc</keyword>
<dbReference type="SUPFAM" id="SSF51735">
    <property type="entry name" value="NAD(P)-binding Rossmann-fold domains"/>
    <property type="match status" value="1"/>
</dbReference>
<dbReference type="NCBIfam" id="TIGR02817">
    <property type="entry name" value="adh_fam_1"/>
    <property type="match status" value="1"/>
</dbReference>
<evidence type="ECO:0000259" key="3">
    <source>
        <dbReference type="SMART" id="SM00829"/>
    </source>
</evidence>
<dbReference type="eggNOG" id="COG0604">
    <property type="taxonomic scope" value="Bacteria"/>
</dbReference>
<dbReference type="Gene3D" id="3.40.50.720">
    <property type="entry name" value="NAD(P)-binding Rossmann-like Domain"/>
    <property type="match status" value="1"/>
</dbReference>
<evidence type="ECO:0000313" key="5">
    <source>
        <dbReference type="Proteomes" id="UP000002368"/>
    </source>
</evidence>
<keyword evidence="5" id="KW-1185">Reference proteome</keyword>
<feature type="domain" description="Enoyl reductase (ER)" evidence="3">
    <location>
        <begin position="8"/>
        <end position="326"/>
    </location>
</feature>
<dbReference type="InterPro" id="IPR014182">
    <property type="entry name" value="ADH_Zn_typ-1"/>
</dbReference>
<dbReference type="PANTHER" id="PTHR44013">
    <property type="entry name" value="ZINC-TYPE ALCOHOL DEHYDROGENASE-LIKE PROTEIN C16A3.02C"/>
    <property type="match status" value="1"/>
</dbReference>
<dbReference type="Pfam" id="PF08240">
    <property type="entry name" value="ADH_N"/>
    <property type="match status" value="1"/>
</dbReference>
<organism evidence="4 5">
    <name type="scientific">Kyrpidia tusciae (strain DSM 2912 / NBRC 15312 / T2)</name>
    <name type="common">Bacillus tusciae</name>
    <dbReference type="NCBI Taxonomy" id="562970"/>
    <lineage>
        <taxon>Bacteria</taxon>
        <taxon>Bacillati</taxon>
        <taxon>Bacillota</taxon>
        <taxon>Bacilli</taxon>
        <taxon>Bacillales</taxon>
        <taxon>Alicyclobacillaceae</taxon>
        <taxon>Kyrpidia</taxon>
    </lineage>
</organism>
<dbReference type="InterPro" id="IPR013149">
    <property type="entry name" value="ADH-like_C"/>
</dbReference>